<dbReference type="KEGG" id="tot:TOT_030000483"/>
<keyword evidence="3" id="KW-1185">Reference proteome</keyword>
<protein>
    <recommendedName>
        <fullName evidence="4">Signal peptide containing protein</fullName>
    </recommendedName>
</protein>
<dbReference type="STRING" id="869250.J4D966"/>
<accession>J4D966</accession>
<organism evidence="2 3">
    <name type="scientific">Theileria orientalis strain Shintoku</name>
    <dbReference type="NCBI Taxonomy" id="869250"/>
    <lineage>
        <taxon>Eukaryota</taxon>
        <taxon>Sar</taxon>
        <taxon>Alveolata</taxon>
        <taxon>Apicomplexa</taxon>
        <taxon>Aconoidasida</taxon>
        <taxon>Piroplasmida</taxon>
        <taxon>Theileriidae</taxon>
        <taxon>Theileria</taxon>
    </lineage>
</organism>
<evidence type="ECO:0000256" key="1">
    <source>
        <dbReference type="SAM" id="SignalP"/>
    </source>
</evidence>
<dbReference type="VEuPathDB" id="PiroplasmaDB:TOT_030000483"/>
<name>J4D966_THEOR</name>
<dbReference type="GeneID" id="20715659"/>
<dbReference type="OrthoDB" id="362755at2759"/>
<reference evidence="2 3" key="1">
    <citation type="journal article" date="2012" name="MBio">
        <title>Comparative genome analysis of three eukaryotic parasites with differing abilities to transform leukocytes reveals key mediators of Theileria-induced leukocyte transformation.</title>
        <authorList>
            <person name="Hayashida K."/>
            <person name="Hara Y."/>
            <person name="Abe T."/>
            <person name="Yamasaki C."/>
            <person name="Toyoda A."/>
            <person name="Kosuge T."/>
            <person name="Suzuki Y."/>
            <person name="Sato Y."/>
            <person name="Kawashima S."/>
            <person name="Katayama T."/>
            <person name="Wakaguri H."/>
            <person name="Inoue N."/>
            <person name="Homma K."/>
            <person name="Tada-Umezaki M."/>
            <person name="Yagi Y."/>
            <person name="Fujii Y."/>
            <person name="Habara T."/>
            <person name="Kanehisa M."/>
            <person name="Watanabe H."/>
            <person name="Ito K."/>
            <person name="Gojobori T."/>
            <person name="Sugawara H."/>
            <person name="Imanishi T."/>
            <person name="Weir W."/>
            <person name="Gardner M."/>
            <person name="Pain A."/>
            <person name="Shiels B."/>
            <person name="Hattori M."/>
            <person name="Nene V."/>
            <person name="Sugimoto C."/>
        </authorList>
    </citation>
    <scope>NUCLEOTIDE SEQUENCE [LARGE SCALE GENOMIC DNA]</scope>
    <source>
        <strain evidence="2 3">Shintoku</strain>
    </source>
</reference>
<proteinExistence type="predicted"/>
<evidence type="ECO:0000313" key="2">
    <source>
        <dbReference type="EMBL" id="BAM41220.1"/>
    </source>
</evidence>
<dbReference type="AlphaFoldDB" id="J4D966"/>
<gene>
    <name evidence="2" type="ORF">TOT_030000483</name>
</gene>
<dbReference type="eggNOG" id="ENOG502QX1G">
    <property type="taxonomic scope" value="Eukaryota"/>
</dbReference>
<dbReference type="Proteomes" id="UP000003786">
    <property type="component" value="Chromosome 3"/>
</dbReference>
<sequence length="200" mass="21088">MKFAILAFLAFWSAKFAAAAGSAAATVGEVNLKDLGFKLYGRHKETGSAAATSCPLGTLPERVFLHKSVKHGEHFFTWVKPVHGLVNKLVCGSHKVWEGAAGELLLDFHFFGKADDVKFVHLELLTALGGAAHAFLKFAAGASATAEVLGLAPFVAAVVDLMKKEFLGVNALPAHELLHHLAFHAGLGLKALPDAKAPAS</sequence>
<feature type="signal peptide" evidence="1">
    <location>
        <begin position="1"/>
        <end position="19"/>
    </location>
</feature>
<dbReference type="OMA" id="PERVFLH"/>
<evidence type="ECO:0008006" key="4">
    <source>
        <dbReference type="Google" id="ProtNLM"/>
    </source>
</evidence>
<feature type="chain" id="PRO_5005686032" description="Signal peptide containing protein" evidence="1">
    <location>
        <begin position="20"/>
        <end position="200"/>
    </location>
</feature>
<evidence type="ECO:0000313" key="3">
    <source>
        <dbReference type="Proteomes" id="UP000003786"/>
    </source>
</evidence>
<dbReference type="EMBL" id="AP011948">
    <property type="protein sequence ID" value="BAM41220.1"/>
    <property type="molecule type" value="Genomic_DNA"/>
</dbReference>
<dbReference type="RefSeq" id="XP_009691521.1">
    <property type="nucleotide sequence ID" value="XM_009693226.1"/>
</dbReference>
<keyword evidence="1" id="KW-0732">Signal</keyword>